<name>A0A4C1SSK4_EUMVA</name>
<dbReference type="EMBL" id="BGZK01000013">
    <property type="protein sequence ID" value="GBP04190.1"/>
    <property type="molecule type" value="Genomic_DNA"/>
</dbReference>
<reference evidence="1 2" key="1">
    <citation type="journal article" date="2019" name="Commun. Biol.">
        <title>The bagworm genome reveals a unique fibroin gene that provides high tensile strength.</title>
        <authorList>
            <person name="Kono N."/>
            <person name="Nakamura H."/>
            <person name="Ohtoshi R."/>
            <person name="Tomita M."/>
            <person name="Numata K."/>
            <person name="Arakawa K."/>
        </authorList>
    </citation>
    <scope>NUCLEOTIDE SEQUENCE [LARGE SCALE GENOMIC DNA]</scope>
</reference>
<dbReference type="OrthoDB" id="10054259at2759"/>
<accession>A0A4C1SSK4</accession>
<keyword evidence="2" id="KW-1185">Reference proteome</keyword>
<dbReference type="AlphaFoldDB" id="A0A4C1SSK4"/>
<proteinExistence type="predicted"/>
<protein>
    <submittedName>
        <fullName evidence="1">Uncharacterized protein</fullName>
    </submittedName>
</protein>
<sequence length="233" mass="25442">MRLRKASARSRGHSANEREQKNVIWTEIPERAVLCTAMGLSKFDRSTSAHEFYRTIKSQTIAVPAAHVRHQLACFVWSGPSGLTYSVVFSSIKWAIVDWGDTTIQDGVEFCSVLAAAGGAAYGSGSAIVQYKVQNSAAVKLVTKASQWRELETRGRRTKGRGALHLRIASFAGNSKRQNFVRCIVSSPLSGTAVECTAYGAFWKWPVLLKGQKKGVELGCRGERASPTLDPHA</sequence>
<organism evidence="1 2">
    <name type="scientific">Eumeta variegata</name>
    <name type="common">Bagworm moth</name>
    <name type="synonym">Eumeta japonica</name>
    <dbReference type="NCBI Taxonomy" id="151549"/>
    <lineage>
        <taxon>Eukaryota</taxon>
        <taxon>Metazoa</taxon>
        <taxon>Ecdysozoa</taxon>
        <taxon>Arthropoda</taxon>
        <taxon>Hexapoda</taxon>
        <taxon>Insecta</taxon>
        <taxon>Pterygota</taxon>
        <taxon>Neoptera</taxon>
        <taxon>Endopterygota</taxon>
        <taxon>Lepidoptera</taxon>
        <taxon>Glossata</taxon>
        <taxon>Ditrysia</taxon>
        <taxon>Tineoidea</taxon>
        <taxon>Psychidae</taxon>
        <taxon>Oiketicinae</taxon>
        <taxon>Eumeta</taxon>
    </lineage>
</organism>
<dbReference type="Proteomes" id="UP000299102">
    <property type="component" value="Unassembled WGS sequence"/>
</dbReference>
<comment type="caution">
    <text evidence="1">The sequence shown here is derived from an EMBL/GenBank/DDBJ whole genome shotgun (WGS) entry which is preliminary data.</text>
</comment>
<evidence type="ECO:0000313" key="2">
    <source>
        <dbReference type="Proteomes" id="UP000299102"/>
    </source>
</evidence>
<evidence type="ECO:0000313" key="1">
    <source>
        <dbReference type="EMBL" id="GBP04190.1"/>
    </source>
</evidence>
<gene>
    <name evidence="1" type="ORF">EVAR_6448_1</name>
</gene>